<keyword evidence="1" id="KW-1133">Transmembrane helix</keyword>
<keyword evidence="1" id="KW-0812">Transmembrane</keyword>
<evidence type="ECO:0000256" key="1">
    <source>
        <dbReference type="SAM" id="Phobius"/>
    </source>
</evidence>
<comment type="caution">
    <text evidence="2">The sequence shown here is derived from an EMBL/GenBank/DDBJ whole genome shotgun (WGS) entry which is preliminary data.</text>
</comment>
<dbReference type="Proteomes" id="UP000616724">
    <property type="component" value="Unassembled WGS sequence"/>
</dbReference>
<feature type="transmembrane region" description="Helical" evidence="1">
    <location>
        <begin position="63"/>
        <end position="81"/>
    </location>
</feature>
<dbReference type="EMBL" id="BOOH01000052">
    <property type="protein sequence ID" value="GIH79923.1"/>
    <property type="molecule type" value="Genomic_DNA"/>
</dbReference>
<evidence type="ECO:0000313" key="3">
    <source>
        <dbReference type="Proteomes" id="UP000616724"/>
    </source>
</evidence>
<accession>A0A8J3W8P9</accession>
<gene>
    <name evidence="2" type="ORF">Plo01_63520</name>
</gene>
<keyword evidence="3" id="KW-1185">Reference proteome</keyword>
<evidence type="ECO:0000313" key="2">
    <source>
        <dbReference type="EMBL" id="GIH79923.1"/>
    </source>
</evidence>
<reference evidence="2 3" key="1">
    <citation type="submission" date="2021-01" db="EMBL/GenBank/DDBJ databases">
        <title>Whole genome shotgun sequence of Planobispora longispora NBRC 13918.</title>
        <authorList>
            <person name="Komaki H."/>
            <person name="Tamura T."/>
        </authorList>
    </citation>
    <scope>NUCLEOTIDE SEQUENCE [LARGE SCALE GENOMIC DNA]</scope>
    <source>
        <strain evidence="2 3">NBRC 13918</strain>
    </source>
</reference>
<dbReference type="RefSeq" id="WP_203894363.1">
    <property type="nucleotide sequence ID" value="NZ_BOOH01000052.1"/>
</dbReference>
<proteinExistence type="predicted"/>
<dbReference type="AlphaFoldDB" id="A0A8J3W8P9"/>
<organism evidence="2 3">
    <name type="scientific">Planobispora longispora</name>
    <dbReference type="NCBI Taxonomy" id="28887"/>
    <lineage>
        <taxon>Bacteria</taxon>
        <taxon>Bacillati</taxon>
        <taxon>Actinomycetota</taxon>
        <taxon>Actinomycetes</taxon>
        <taxon>Streptosporangiales</taxon>
        <taxon>Streptosporangiaceae</taxon>
        <taxon>Planobispora</taxon>
    </lineage>
</organism>
<name>A0A8J3W8P9_9ACTN</name>
<sequence>MDTSNGRVLILIVVATAAFFIGRRFQRTKDTWSGWGKAVKAVADAKDKVPGAKSAAWAAARNMIMVAVGALILFAVVANAIRYG</sequence>
<feature type="transmembrane region" description="Helical" evidence="1">
    <location>
        <begin position="6"/>
        <end position="22"/>
    </location>
</feature>
<protein>
    <submittedName>
        <fullName evidence="2">Uncharacterized protein</fullName>
    </submittedName>
</protein>
<keyword evidence="1" id="KW-0472">Membrane</keyword>